<reference evidence="3" key="2">
    <citation type="submission" date="2012-11" db="EMBL/GenBank/DDBJ databases">
        <authorList>
            <person name="Kuo A."/>
            <person name="Curtis B.A."/>
            <person name="Tanifuji G."/>
            <person name="Burki F."/>
            <person name="Gruber A."/>
            <person name="Irimia M."/>
            <person name="Maruyama S."/>
            <person name="Arias M.C."/>
            <person name="Ball S.G."/>
            <person name="Gile G.H."/>
            <person name="Hirakawa Y."/>
            <person name="Hopkins J.F."/>
            <person name="Rensing S.A."/>
            <person name="Schmutz J."/>
            <person name="Symeonidi A."/>
            <person name="Elias M."/>
            <person name="Eveleigh R.J."/>
            <person name="Herman E.K."/>
            <person name="Klute M.J."/>
            <person name="Nakayama T."/>
            <person name="Obornik M."/>
            <person name="Reyes-Prieto A."/>
            <person name="Armbrust E.V."/>
            <person name="Aves S.J."/>
            <person name="Beiko R.G."/>
            <person name="Coutinho P."/>
            <person name="Dacks J.B."/>
            <person name="Durnford D.G."/>
            <person name="Fast N.M."/>
            <person name="Green B.R."/>
            <person name="Grisdale C."/>
            <person name="Hempe F."/>
            <person name="Henrissat B."/>
            <person name="Hoppner M.P."/>
            <person name="Ishida K.-I."/>
            <person name="Kim E."/>
            <person name="Koreny L."/>
            <person name="Kroth P.G."/>
            <person name="Liu Y."/>
            <person name="Malik S.-B."/>
            <person name="Maier U.G."/>
            <person name="McRose D."/>
            <person name="Mock T."/>
            <person name="Neilson J.A."/>
            <person name="Onodera N.T."/>
            <person name="Poole A.M."/>
            <person name="Pritham E.J."/>
            <person name="Richards T.A."/>
            <person name="Rocap G."/>
            <person name="Roy S.W."/>
            <person name="Sarai C."/>
            <person name="Schaack S."/>
            <person name="Shirato S."/>
            <person name="Slamovits C.H."/>
            <person name="Spencer D.F."/>
            <person name="Suzuki S."/>
            <person name="Worden A.Z."/>
            <person name="Zauner S."/>
            <person name="Barry K."/>
            <person name="Bell C."/>
            <person name="Bharti A.K."/>
            <person name="Crow J.A."/>
            <person name="Grimwood J."/>
            <person name="Kramer R."/>
            <person name="Lindquist E."/>
            <person name="Lucas S."/>
            <person name="Salamov A."/>
            <person name="McFadden G.I."/>
            <person name="Lane C.E."/>
            <person name="Keeling P.J."/>
            <person name="Gray M.W."/>
            <person name="Grigoriev I.V."/>
            <person name="Archibald J.M."/>
        </authorList>
    </citation>
    <scope>NUCLEOTIDE SEQUENCE</scope>
    <source>
        <strain evidence="3">CCMP2712</strain>
    </source>
</reference>
<dbReference type="EnsemblProtists" id="EKX51740">
    <property type="protein sequence ID" value="EKX51740"/>
    <property type="gene ID" value="GUITHDRAFT_150792"/>
</dbReference>
<name>L1JU65_GUITC</name>
<dbReference type="AlphaFoldDB" id="L1JU65"/>
<proteinExistence type="predicted"/>
<protein>
    <submittedName>
        <fullName evidence="1 2">Uncharacterized protein</fullName>
    </submittedName>
</protein>
<evidence type="ECO:0000313" key="3">
    <source>
        <dbReference type="Proteomes" id="UP000011087"/>
    </source>
</evidence>
<organism evidence="1">
    <name type="scientific">Guillardia theta (strain CCMP2712)</name>
    <name type="common">Cryptophyte</name>
    <dbReference type="NCBI Taxonomy" id="905079"/>
    <lineage>
        <taxon>Eukaryota</taxon>
        <taxon>Cryptophyceae</taxon>
        <taxon>Pyrenomonadales</taxon>
        <taxon>Geminigeraceae</taxon>
        <taxon>Guillardia</taxon>
    </lineage>
</organism>
<dbReference type="RefSeq" id="XP_005838720.1">
    <property type="nucleotide sequence ID" value="XM_005838663.1"/>
</dbReference>
<dbReference type="PaxDb" id="55529-EKX51740"/>
<reference evidence="1 3" key="1">
    <citation type="journal article" date="2012" name="Nature">
        <title>Algal genomes reveal evolutionary mosaicism and the fate of nucleomorphs.</title>
        <authorList>
            <consortium name="DOE Joint Genome Institute"/>
            <person name="Curtis B.A."/>
            <person name="Tanifuji G."/>
            <person name="Burki F."/>
            <person name="Gruber A."/>
            <person name="Irimia M."/>
            <person name="Maruyama S."/>
            <person name="Arias M.C."/>
            <person name="Ball S.G."/>
            <person name="Gile G.H."/>
            <person name="Hirakawa Y."/>
            <person name="Hopkins J.F."/>
            <person name="Kuo A."/>
            <person name="Rensing S.A."/>
            <person name="Schmutz J."/>
            <person name="Symeonidi A."/>
            <person name="Elias M."/>
            <person name="Eveleigh R.J."/>
            <person name="Herman E.K."/>
            <person name="Klute M.J."/>
            <person name="Nakayama T."/>
            <person name="Obornik M."/>
            <person name="Reyes-Prieto A."/>
            <person name="Armbrust E.V."/>
            <person name="Aves S.J."/>
            <person name="Beiko R.G."/>
            <person name="Coutinho P."/>
            <person name="Dacks J.B."/>
            <person name="Durnford D.G."/>
            <person name="Fast N.M."/>
            <person name="Green B.R."/>
            <person name="Grisdale C.J."/>
            <person name="Hempel F."/>
            <person name="Henrissat B."/>
            <person name="Hoppner M.P."/>
            <person name="Ishida K."/>
            <person name="Kim E."/>
            <person name="Koreny L."/>
            <person name="Kroth P.G."/>
            <person name="Liu Y."/>
            <person name="Malik S.B."/>
            <person name="Maier U.G."/>
            <person name="McRose D."/>
            <person name="Mock T."/>
            <person name="Neilson J.A."/>
            <person name="Onodera N.T."/>
            <person name="Poole A.M."/>
            <person name="Pritham E.J."/>
            <person name="Richards T.A."/>
            <person name="Rocap G."/>
            <person name="Roy S.W."/>
            <person name="Sarai C."/>
            <person name="Schaack S."/>
            <person name="Shirato S."/>
            <person name="Slamovits C.H."/>
            <person name="Spencer D.F."/>
            <person name="Suzuki S."/>
            <person name="Worden A.Z."/>
            <person name="Zauner S."/>
            <person name="Barry K."/>
            <person name="Bell C."/>
            <person name="Bharti A.K."/>
            <person name="Crow J.A."/>
            <person name="Grimwood J."/>
            <person name="Kramer R."/>
            <person name="Lindquist E."/>
            <person name="Lucas S."/>
            <person name="Salamov A."/>
            <person name="McFadden G.I."/>
            <person name="Lane C.E."/>
            <person name="Keeling P.J."/>
            <person name="Gray M.W."/>
            <person name="Grigoriev I.V."/>
            <person name="Archibald J.M."/>
        </authorList>
    </citation>
    <scope>NUCLEOTIDE SEQUENCE</scope>
    <source>
        <strain evidence="1 3">CCMP2712</strain>
    </source>
</reference>
<dbReference type="HOGENOM" id="CLU_2854404_0_0_1"/>
<dbReference type="KEGG" id="gtt:GUITHDRAFT_150792"/>
<sequence>MARPSEFAGFNSDITPQYDDGTAYYVVDIPKGSPKVAAQPGSNHALPYPATYGHKHQFEHQVGIY</sequence>
<evidence type="ECO:0000313" key="2">
    <source>
        <dbReference type="EnsemblProtists" id="EKX51740"/>
    </source>
</evidence>
<reference evidence="2" key="3">
    <citation type="submission" date="2016-03" db="UniProtKB">
        <authorList>
            <consortium name="EnsemblProtists"/>
        </authorList>
    </citation>
    <scope>IDENTIFICATION</scope>
</reference>
<evidence type="ECO:0000313" key="1">
    <source>
        <dbReference type="EMBL" id="EKX51740.1"/>
    </source>
</evidence>
<dbReference type="EMBL" id="JH992974">
    <property type="protein sequence ID" value="EKX51740.1"/>
    <property type="molecule type" value="Genomic_DNA"/>
</dbReference>
<accession>L1JU65</accession>
<dbReference type="GeneID" id="17308525"/>
<gene>
    <name evidence="1" type="ORF">GUITHDRAFT_150792</name>
</gene>
<dbReference type="Proteomes" id="UP000011087">
    <property type="component" value="Unassembled WGS sequence"/>
</dbReference>
<keyword evidence="3" id="KW-1185">Reference proteome</keyword>